<dbReference type="EMBL" id="JBHTKH010000010">
    <property type="protein sequence ID" value="MFD1055613.1"/>
    <property type="molecule type" value="Genomic_DNA"/>
</dbReference>
<dbReference type="CDD" id="cd06464">
    <property type="entry name" value="ACD_sHsps-like"/>
    <property type="match status" value="1"/>
</dbReference>
<dbReference type="Gene3D" id="2.60.40.790">
    <property type="match status" value="1"/>
</dbReference>
<dbReference type="InterPro" id="IPR002068">
    <property type="entry name" value="A-crystallin/Hsp20_dom"/>
</dbReference>
<protein>
    <submittedName>
        <fullName evidence="5">Hsp20/alpha crystallin family protein</fullName>
    </submittedName>
</protein>
<comment type="similarity">
    <text evidence="1 2">Belongs to the small heat shock protein (HSP20) family.</text>
</comment>
<dbReference type="InterPro" id="IPR008978">
    <property type="entry name" value="HSP20-like_chaperone"/>
</dbReference>
<evidence type="ECO:0000256" key="2">
    <source>
        <dbReference type="RuleBase" id="RU003616"/>
    </source>
</evidence>
<evidence type="ECO:0000313" key="6">
    <source>
        <dbReference type="Proteomes" id="UP001597046"/>
    </source>
</evidence>
<comment type="caution">
    <text evidence="5">The sequence shown here is derived from an EMBL/GenBank/DDBJ whole genome shotgun (WGS) entry which is preliminary data.</text>
</comment>
<dbReference type="PROSITE" id="PS01031">
    <property type="entry name" value="SHSP"/>
    <property type="match status" value="1"/>
</dbReference>
<name>A0ABW3MY53_9MICO</name>
<dbReference type="InterPro" id="IPR031107">
    <property type="entry name" value="Small_HSP"/>
</dbReference>
<accession>A0ABW3MY53</accession>
<keyword evidence="6" id="KW-1185">Reference proteome</keyword>
<feature type="region of interest" description="Disordered" evidence="3">
    <location>
        <begin position="132"/>
        <end position="162"/>
    </location>
</feature>
<evidence type="ECO:0000256" key="1">
    <source>
        <dbReference type="PROSITE-ProRule" id="PRU00285"/>
    </source>
</evidence>
<dbReference type="Pfam" id="PF00011">
    <property type="entry name" value="HSP20"/>
    <property type="match status" value="1"/>
</dbReference>
<dbReference type="SUPFAM" id="SSF49764">
    <property type="entry name" value="HSP20-like chaperones"/>
    <property type="match status" value="1"/>
</dbReference>
<evidence type="ECO:0000259" key="4">
    <source>
        <dbReference type="PROSITE" id="PS01031"/>
    </source>
</evidence>
<dbReference type="RefSeq" id="WP_386053647.1">
    <property type="nucleotide sequence ID" value="NZ_JBHTKH010000010.1"/>
</dbReference>
<evidence type="ECO:0000313" key="5">
    <source>
        <dbReference type="EMBL" id="MFD1055613.1"/>
    </source>
</evidence>
<reference evidence="6" key="1">
    <citation type="journal article" date="2019" name="Int. J. Syst. Evol. Microbiol.">
        <title>The Global Catalogue of Microorganisms (GCM) 10K type strain sequencing project: providing services to taxonomists for standard genome sequencing and annotation.</title>
        <authorList>
            <consortium name="The Broad Institute Genomics Platform"/>
            <consortium name="The Broad Institute Genome Sequencing Center for Infectious Disease"/>
            <person name="Wu L."/>
            <person name="Ma J."/>
        </authorList>
    </citation>
    <scope>NUCLEOTIDE SEQUENCE [LARGE SCALE GENOMIC DNA]</scope>
    <source>
        <strain evidence="6">CCUG 57508</strain>
    </source>
</reference>
<organism evidence="5 6">
    <name type="scientific">Terrabacter terrigena</name>
    <dbReference type="NCBI Taxonomy" id="574718"/>
    <lineage>
        <taxon>Bacteria</taxon>
        <taxon>Bacillati</taxon>
        <taxon>Actinomycetota</taxon>
        <taxon>Actinomycetes</taxon>
        <taxon>Micrococcales</taxon>
        <taxon>Intrasporangiaceae</taxon>
        <taxon>Terrabacter</taxon>
    </lineage>
</organism>
<proteinExistence type="inferred from homology"/>
<gene>
    <name evidence="5" type="ORF">ACFQ2V_14970</name>
</gene>
<feature type="domain" description="SHSP" evidence="4">
    <location>
        <begin position="28"/>
        <end position="139"/>
    </location>
</feature>
<evidence type="ECO:0000256" key="3">
    <source>
        <dbReference type="SAM" id="MobiDB-lite"/>
    </source>
</evidence>
<dbReference type="PANTHER" id="PTHR11527">
    <property type="entry name" value="HEAT-SHOCK PROTEIN 20 FAMILY MEMBER"/>
    <property type="match status" value="1"/>
</dbReference>
<sequence>MSTTTYDPFRNLDRTFDRLFGEGLRGQAGGAGTVMPMDLYRSGESFVAHIDLPGVDPASIDIDVEDRTLTVRAQRSAPEAEDAQWLSRERPSGTFARQLSLGRGLALDRIEADYRDGVLTLTIPVAEEAKPRRISVSHAGSSTDGRREIESSDRQGSDAQSA</sequence>
<feature type="compositionally biased region" description="Basic and acidic residues" evidence="3">
    <location>
        <begin position="144"/>
        <end position="156"/>
    </location>
</feature>
<dbReference type="Proteomes" id="UP001597046">
    <property type="component" value="Unassembled WGS sequence"/>
</dbReference>